<reference evidence="9" key="1">
    <citation type="journal article" date="2015" name="Genome Announc.">
        <title>Draft genome sequence of the fungus Penicillium brasilianum MG11.</title>
        <authorList>
            <person name="Horn F."/>
            <person name="Linde J."/>
            <person name="Mattern D.J."/>
            <person name="Walther G."/>
            <person name="Guthke R."/>
            <person name="Brakhage A.A."/>
            <person name="Valiante V."/>
        </authorList>
    </citation>
    <scope>NUCLEOTIDE SEQUENCE [LARGE SCALE GENOMIC DNA]</scope>
    <source>
        <strain evidence="9">MG11</strain>
    </source>
</reference>
<keyword evidence="9" id="KW-1185">Reference proteome</keyword>
<dbReference type="OrthoDB" id="2593732at2759"/>
<dbReference type="Pfam" id="PF04082">
    <property type="entry name" value="Fungal_trans"/>
    <property type="match status" value="1"/>
</dbReference>
<sequence length="712" mass="80460">MTDQRQIVPGPSPTSNNNGPHHEEAKPSSSATSTSTSSSSWKRKVSTACLACKKSKRKCSGTAPCDNCRTFHRVCIFDESLDQRRRVAAKRTADELSYHRDLLNDIFKLVREADEHKALDLLEIIRHNASPDEVRAFINNTLSTLDTTASLSSAQAAAKLEDMKNLINVEGTTPAFRRKVMDIHYLCDEAPINVPAQPWTEVTRDSDLVSHLVSLYFTWDYPFNSFLDEGVFLKHMTTADLGSQFCSPFLVNALLSNACYFSEFSEAYVVPGDISSKGCDFLAEAERLQGELPMQPSLASLQGTLLMYERYSMSRTDDLGYLMLHEAIRIGESLGLVGNTGPRMTSEQFSEDMDSSCRRTAWGLFNVDTMVHTSFLRCSLINHVNMPRIDRDHLEDQSLWMPYPSHRDTRPSYLSLYFDEACNLSTISRDISRSVFASEKTLLEPLQRQSRDALYERLKRWDELLPEIFDWEKVAPHVILLKMRYNALIINLFSCISGNGHPRTTTEGPKTPESPPRQTPEPASKYNAWELAQTAARNIAALARLHRREFGVGRAHHFAMYAINLALFTMLEQDSFDVLDPDFLSLASAFSIVASRSALGRNLFHIFRQSVRAKAQGSRIRDAISIPEELKDLFDENSSAKGYSRFDEYADGLEKLNEDKRYHGITGGEGQSLQEYPGLGLSDMLDRYESLSLGKDDVFWREEDGCREDSNE</sequence>
<evidence type="ECO:0000259" key="7">
    <source>
        <dbReference type="PROSITE" id="PS50048"/>
    </source>
</evidence>
<proteinExistence type="predicted"/>
<organism evidence="8 9">
    <name type="scientific">Penicillium brasilianum</name>
    <dbReference type="NCBI Taxonomy" id="104259"/>
    <lineage>
        <taxon>Eukaryota</taxon>
        <taxon>Fungi</taxon>
        <taxon>Dikarya</taxon>
        <taxon>Ascomycota</taxon>
        <taxon>Pezizomycotina</taxon>
        <taxon>Eurotiomycetes</taxon>
        <taxon>Eurotiomycetidae</taxon>
        <taxon>Eurotiales</taxon>
        <taxon>Aspergillaceae</taxon>
        <taxon>Penicillium</taxon>
    </lineage>
</organism>
<dbReference type="PROSITE" id="PS50048">
    <property type="entry name" value="ZN2_CY6_FUNGAL_2"/>
    <property type="match status" value="1"/>
</dbReference>
<keyword evidence="5" id="KW-0539">Nucleus</keyword>
<feature type="region of interest" description="Disordered" evidence="6">
    <location>
        <begin position="1"/>
        <end position="39"/>
    </location>
</feature>
<dbReference type="GO" id="GO:0000981">
    <property type="term" value="F:DNA-binding transcription factor activity, RNA polymerase II-specific"/>
    <property type="evidence" value="ECO:0007669"/>
    <property type="project" value="InterPro"/>
</dbReference>
<evidence type="ECO:0000256" key="2">
    <source>
        <dbReference type="ARBA" id="ARBA00023015"/>
    </source>
</evidence>
<dbReference type="GO" id="GO:0003677">
    <property type="term" value="F:DNA binding"/>
    <property type="evidence" value="ECO:0007669"/>
    <property type="project" value="UniProtKB-KW"/>
</dbReference>
<dbReference type="STRING" id="104259.A0A0F7TF31"/>
<dbReference type="SMART" id="SM00066">
    <property type="entry name" value="GAL4"/>
    <property type="match status" value="1"/>
</dbReference>
<dbReference type="EMBL" id="CDHK01000001">
    <property type="protein sequence ID" value="CEJ55100.1"/>
    <property type="molecule type" value="Genomic_DNA"/>
</dbReference>
<keyword evidence="1" id="KW-0479">Metal-binding</keyword>
<dbReference type="AlphaFoldDB" id="A0A0F7TF31"/>
<dbReference type="Proteomes" id="UP000042958">
    <property type="component" value="Unassembled WGS sequence"/>
</dbReference>
<dbReference type="Pfam" id="PF00172">
    <property type="entry name" value="Zn_clus"/>
    <property type="match status" value="1"/>
</dbReference>
<evidence type="ECO:0000256" key="5">
    <source>
        <dbReference type="ARBA" id="ARBA00023242"/>
    </source>
</evidence>
<dbReference type="Gene3D" id="4.10.240.10">
    <property type="entry name" value="Zn(2)-C6 fungal-type DNA-binding domain"/>
    <property type="match status" value="1"/>
</dbReference>
<keyword evidence="2" id="KW-0805">Transcription regulation</keyword>
<dbReference type="CDD" id="cd00067">
    <property type="entry name" value="GAL4"/>
    <property type="match status" value="1"/>
</dbReference>
<dbReference type="InterPro" id="IPR036864">
    <property type="entry name" value="Zn2-C6_fun-type_DNA-bd_sf"/>
</dbReference>
<dbReference type="PANTHER" id="PTHR47256">
    <property type="entry name" value="ZN(II)2CYS6 TRANSCRIPTION FACTOR (EUROFUNG)-RELATED"/>
    <property type="match status" value="1"/>
</dbReference>
<protein>
    <recommendedName>
        <fullName evidence="7">Zn(2)-C6 fungal-type domain-containing protein</fullName>
    </recommendedName>
</protein>
<gene>
    <name evidence="8" type="ORF">PMG11_01377</name>
</gene>
<dbReference type="PANTHER" id="PTHR47256:SF9">
    <property type="entry name" value="ZN(II)2CYS6 TRANSCRIPTION FACTOR (EUROFUNG)"/>
    <property type="match status" value="1"/>
</dbReference>
<dbReference type="InterPro" id="IPR007219">
    <property type="entry name" value="XnlR_reg_dom"/>
</dbReference>
<feature type="domain" description="Zn(2)-C6 fungal-type" evidence="7">
    <location>
        <begin position="48"/>
        <end position="77"/>
    </location>
</feature>
<name>A0A0F7TF31_PENBI</name>
<dbReference type="PROSITE" id="PS00463">
    <property type="entry name" value="ZN2_CY6_FUNGAL_1"/>
    <property type="match status" value="1"/>
</dbReference>
<evidence type="ECO:0000256" key="3">
    <source>
        <dbReference type="ARBA" id="ARBA00023125"/>
    </source>
</evidence>
<evidence type="ECO:0000313" key="9">
    <source>
        <dbReference type="Proteomes" id="UP000042958"/>
    </source>
</evidence>
<evidence type="ECO:0000313" key="8">
    <source>
        <dbReference type="EMBL" id="CEJ55100.1"/>
    </source>
</evidence>
<dbReference type="SUPFAM" id="SSF57701">
    <property type="entry name" value="Zn2/Cys6 DNA-binding domain"/>
    <property type="match status" value="1"/>
</dbReference>
<keyword evidence="4" id="KW-0804">Transcription</keyword>
<evidence type="ECO:0000256" key="1">
    <source>
        <dbReference type="ARBA" id="ARBA00022723"/>
    </source>
</evidence>
<dbReference type="GO" id="GO:0008270">
    <property type="term" value="F:zinc ion binding"/>
    <property type="evidence" value="ECO:0007669"/>
    <property type="project" value="InterPro"/>
</dbReference>
<keyword evidence="3" id="KW-0238">DNA-binding</keyword>
<dbReference type="GO" id="GO:0006351">
    <property type="term" value="P:DNA-templated transcription"/>
    <property type="evidence" value="ECO:0007669"/>
    <property type="project" value="InterPro"/>
</dbReference>
<dbReference type="InterPro" id="IPR001138">
    <property type="entry name" value="Zn2Cys6_DnaBD"/>
</dbReference>
<accession>A0A0F7TF31</accession>
<evidence type="ECO:0000256" key="4">
    <source>
        <dbReference type="ARBA" id="ARBA00023163"/>
    </source>
</evidence>
<feature type="region of interest" description="Disordered" evidence="6">
    <location>
        <begin position="501"/>
        <end position="523"/>
    </location>
</feature>
<dbReference type="CDD" id="cd12148">
    <property type="entry name" value="fungal_TF_MHR"/>
    <property type="match status" value="1"/>
</dbReference>
<dbReference type="InterPro" id="IPR053187">
    <property type="entry name" value="Notoamide_regulator"/>
</dbReference>
<feature type="compositionally biased region" description="Low complexity" evidence="6">
    <location>
        <begin position="28"/>
        <end position="39"/>
    </location>
</feature>
<evidence type="ECO:0000256" key="6">
    <source>
        <dbReference type="SAM" id="MobiDB-lite"/>
    </source>
</evidence>